<keyword evidence="1" id="KW-0732">Signal</keyword>
<feature type="signal peptide" evidence="1">
    <location>
        <begin position="1"/>
        <end position="21"/>
    </location>
</feature>
<evidence type="ECO:0000313" key="3">
    <source>
        <dbReference type="Proteomes" id="UP000009168"/>
    </source>
</evidence>
<evidence type="ECO:0000256" key="1">
    <source>
        <dbReference type="SAM" id="SignalP"/>
    </source>
</evidence>
<dbReference type="GeneID" id="7841107"/>
<sequence>MKTALILISIISLVSILTVNSLNKHQSLRQNGADCSKTILQIGYEEILVTNTCQQNMTFKYSVSAKYQNQIQTINVQTDCLKQDETESYRLDFPSDFQIFSQSLGEQSEC</sequence>
<evidence type="ECO:0000313" key="2">
    <source>
        <dbReference type="EMBL" id="EAS01594.1"/>
    </source>
</evidence>
<keyword evidence="3" id="KW-1185">Reference proteome</keyword>
<dbReference type="HOGENOM" id="CLU_170700_0_0_1"/>
<organism evidence="2 3">
    <name type="scientific">Tetrahymena thermophila (strain SB210)</name>
    <dbReference type="NCBI Taxonomy" id="312017"/>
    <lineage>
        <taxon>Eukaryota</taxon>
        <taxon>Sar</taxon>
        <taxon>Alveolata</taxon>
        <taxon>Ciliophora</taxon>
        <taxon>Intramacronucleata</taxon>
        <taxon>Oligohymenophorea</taxon>
        <taxon>Hymenostomatida</taxon>
        <taxon>Tetrahymenina</taxon>
        <taxon>Tetrahymenidae</taxon>
        <taxon>Tetrahymena</taxon>
    </lineage>
</organism>
<protein>
    <submittedName>
        <fullName evidence="2">Transmembrane protein, putative</fullName>
    </submittedName>
</protein>
<proteinExistence type="predicted"/>
<keyword evidence="2" id="KW-0812">Transmembrane</keyword>
<dbReference type="InParanoid" id="Q23YH8"/>
<dbReference type="RefSeq" id="XP_001021839.1">
    <property type="nucleotide sequence ID" value="XM_001021839.1"/>
</dbReference>
<gene>
    <name evidence="2" type="ORF">TTHERM_01183100</name>
</gene>
<dbReference type="AlphaFoldDB" id="Q23YH8"/>
<dbReference type="Proteomes" id="UP000009168">
    <property type="component" value="Unassembled WGS sequence"/>
</dbReference>
<keyword evidence="2" id="KW-0472">Membrane</keyword>
<reference evidence="3" key="1">
    <citation type="journal article" date="2006" name="PLoS Biol.">
        <title>Macronuclear genome sequence of the ciliate Tetrahymena thermophila, a model eukaryote.</title>
        <authorList>
            <person name="Eisen J.A."/>
            <person name="Coyne R.S."/>
            <person name="Wu M."/>
            <person name="Wu D."/>
            <person name="Thiagarajan M."/>
            <person name="Wortman J.R."/>
            <person name="Badger J.H."/>
            <person name="Ren Q."/>
            <person name="Amedeo P."/>
            <person name="Jones K.M."/>
            <person name="Tallon L.J."/>
            <person name="Delcher A.L."/>
            <person name="Salzberg S.L."/>
            <person name="Silva J.C."/>
            <person name="Haas B.J."/>
            <person name="Majoros W.H."/>
            <person name="Farzad M."/>
            <person name="Carlton J.M."/>
            <person name="Smith R.K. Jr."/>
            <person name="Garg J."/>
            <person name="Pearlman R.E."/>
            <person name="Karrer K.M."/>
            <person name="Sun L."/>
            <person name="Manning G."/>
            <person name="Elde N.C."/>
            <person name="Turkewitz A.P."/>
            <person name="Asai D.J."/>
            <person name="Wilkes D.E."/>
            <person name="Wang Y."/>
            <person name="Cai H."/>
            <person name="Collins K."/>
            <person name="Stewart B.A."/>
            <person name="Lee S.R."/>
            <person name="Wilamowska K."/>
            <person name="Weinberg Z."/>
            <person name="Ruzzo W.L."/>
            <person name="Wloga D."/>
            <person name="Gaertig J."/>
            <person name="Frankel J."/>
            <person name="Tsao C.-C."/>
            <person name="Gorovsky M.A."/>
            <person name="Keeling P.J."/>
            <person name="Waller R.F."/>
            <person name="Patron N.J."/>
            <person name="Cherry J.M."/>
            <person name="Stover N.A."/>
            <person name="Krieger C.J."/>
            <person name="del Toro C."/>
            <person name="Ryder H.F."/>
            <person name="Williamson S.C."/>
            <person name="Barbeau R.A."/>
            <person name="Hamilton E.P."/>
            <person name="Orias E."/>
        </authorList>
    </citation>
    <scope>NUCLEOTIDE SEQUENCE [LARGE SCALE GENOMIC DNA]</scope>
    <source>
        <strain evidence="3">SB210</strain>
    </source>
</reference>
<dbReference type="KEGG" id="tet:TTHERM_01183100"/>
<feature type="chain" id="PRO_5004201932" evidence="1">
    <location>
        <begin position="22"/>
        <end position="110"/>
    </location>
</feature>
<accession>Q23YH8</accession>
<name>Q23YH8_TETTS</name>
<dbReference type="EMBL" id="GG662577">
    <property type="protein sequence ID" value="EAS01594.1"/>
    <property type="molecule type" value="Genomic_DNA"/>
</dbReference>